<feature type="compositionally biased region" description="Polar residues" evidence="1">
    <location>
        <begin position="618"/>
        <end position="630"/>
    </location>
</feature>
<feature type="region of interest" description="Disordered" evidence="1">
    <location>
        <begin position="1"/>
        <end position="219"/>
    </location>
</feature>
<sequence>MHSTTMPNTRSGNKSANFKAYYSKKAAPYQQHFPHRRKIVRRPDPHDDSGKKQMKFLPEIMRRRGTVQDSDDEGEESVEDMEVDAQETHIQRRGKKRNSDVMRELVKEEEDEEPVRPKPKRVRQVAPVDTPQRSMKRRRAATPVTTVPDEDDGLSDSTLQEEVLKPSLRRQSTMTQIVDGRSPLPGSMEPEFKPVKRTPRTSWGGNGTKKDAKKDVKQRTLTQMVHHMTPLVFESDEDIGASETDEEVDAAHRSFIFGNDEVTAPTQHAPIEHVEEEILPTAEGPPQPAVDDDDSGEDEYQPTQFIESPTKRTRRAPLRSSTRHRGTPAGKPPTKTSSISRFGLLSTPEKRGVFEIPSSQSPPETMLSTQITPQRSGRQPLKRRSANAPKTAETPSKRGAESPSMRKQVTFQAGPQEHILPPALKKFTSTIPDSEDELEDLDDSDGQSDADYGVGDKMQALLRNVDKRVSGGVSVGAETQAMLLEIDRACANAEEDAEWTARDESEELGDLRARHLAEESQGLGQQPQPRTASTSTDDDRPSDVVELPPLPFSSPKPRDTLTANDHTSAVADTLTMPLTVQQLPSSPPVEDFRTQPPTPMFADDGTPEEEEEPATTTVQQRSTPTKQPRSSPVEDFRTQPTIPMFNDDEPSEDLNVPAENPAAPCQPATQVSRSPPTRLHHSPSHSSQAEQQLHSEYQSYSQFRRPGPFPSSMHVAHESNYSYQATPHPFPSNHQLQLQSEANHISQATTVDPTQISPKATPKKPRVKKEPMFTRPTSRTPKRHKRHNSATTTPKTQRQNRSATTTPTSLRQMVMSSPEASKPPPLFIPSSFPSPARVTLEGWSSPVLVKDVGESQWGHGSLEDFSIPAPPPGEWVDDDDVEQL</sequence>
<organism evidence="2 3">
    <name type="scientific">Paraconiothyrium brasiliense</name>
    <dbReference type="NCBI Taxonomy" id="300254"/>
    <lineage>
        <taxon>Eukaryota</taxon>
        <taxon>Fungi</taxon>
        <taxon>Dikarya</taxon>
        <taxon>Ascomycota</taxon>
        <taxon>Pezizomycotina</taxon>
        <taxon>Dothideomycetes</taxon>
        <taxon>Pleosporomycetidae</taxon>
        <taxon>Pleosporales</taxon>
        <taxon>Massarineae</taxon>
        <taxon>Didymosphaeriaceae</taxon>
        <taxon>Paraconiothyrium</taxon>
    </lineage>
</organism>
<name>A0ABR3QRQ6_9PLEO</name>
<keyword evidence="3" id="KW-1185">Reference proteome</keyword>
<feature type="region of interest" description="Disordered" evidence="1">
    <location>
        <begin position="262"/>
        <end position="453"/>
    </location>
</feature>
<feature type="compositionally biased region" description="Basic and acidic residues" evidence="1">
    <location>
        <begin position="97"/>
        <end position="106"/>
    </location>
</feature>
<feature type="region of interest" description="Disordered" evidence="1">
    <location>
        <begin position="857"/>
        <end position="884"/>
    </location>
</feature>
<accession>A0ABR3QRQ6</accession>
<comment type="caution">
    <text evidence="2">The sequence shown here is derived from an EMBL/GenBank/DDBJ whole genome shotgun (WGS) entry which is preliminary data.</text>
</comment>
<evidence type="ECO:0000256" key="1">
    <source>
        <dbReference type="SAM" id="MobiDB-lite"/>
    </source>
</evidence>
<reference evidence="2 3" key="1">
    <citation type="submission" date="2024-02" db="EMBL/GenBank/DDBJ databases">
        <title>De novo assembly and annotation of 12 fungi associated with fruit tree decline syndrome in Ontario, Canada.</title>
        <authorList>
            <person name="Sulman M."/>
            <person name="Ellouze W."/>
            <person name="Ilyukhin E."/>
        </authorList>
    </citation>
    <scope>NUCLEOTIDE SEQUENCE [LARGE SCALE GENOMIC DNA]</scope>
    <source>
        <strain evidence="2 3">M42-189</strain>
    </source>
</reference>
<evidence type="ECO:0000313" key="2">
    <source>
        <dbReference type="EMBL" id="KAL1594492.1"/>
    </source>
</evidence>
<feature type="compositionally biased region" description="Acidic residues" evidence="1">
    <location>
        <begin position="69"/>
        <end position="85"/>
    </location>
</feature>
<dbReference type="Proteomes" id="UP001521785">
    <property type="component" value="Unassembled WGS sequence"/>
</dbReference>
<feature type="compositionally biased region" description="Basic and acidic residues" evidence="1">
    <location>
        <begin position="208"/>
        <end position="218"/>
    </location>
</feature>
<feature type="compositionally biased region" description="Basic and acidic residues" evidence="1">
    <location>
        <begin position="499"/>
        <end position="518"/>
    </location>
</feature>
<feature type="compositionally biased region" description="Basic and acidic residues" evidence="1">
    <location>
        <begin position="41"/>
        <end position="51"/>
    </location>
</feature>
<feature type="compositionally biased region" description="Acidic residues" evidence="1">
    <location>
        <begin position="290"/>
        <end position="300"/>
    </location>
</feature>
<feature type="compositionally biased region" description="Polar residues" evidence="1">
    <location>
        <begin position="357"/>
        <end position="377"/>
    </location>
</feature>
<gene>
    <name evidence="2" type="ORF">SLS60_010252</name>
</gene>
<proteinExistence type="predicted"/>
<feature type="compositionally biased region" description="Polar residues" evidence="1">
    <location>
        <begin position="732"/>
        <end position="758"/>
    </location>
</feature>
<feature type="compositionally biased region" description="Basic residues" evidence="1">
    <location>
        <begin position="311"/>
        <end position="326"/>
    </location>
</feature>
<feature type="compositionally biased region" description="Polar residues" evidence="1">
    <location>
        <begin position="522"/>
        <end position="535"/>
    </location>
</feature>
<feature type="compositionally biased region" description="Polar residues" evidence="1">
    <location>
        <begin position="789"/>
        <end position="819"/>
    </location>
</feature>
<evidence type="ECO:0000313" key="3">
    <source>
        <dbReference type="Proteomes" id="UP001521785"/>
    </source>
</evidence>
<feature type="compositionally biased region" description="Acidic residues" evidence="1">
    <location>
        <begin position="433"/>
        <end position="448"/>
    </location>
</feature>
<feature type="compositionally biased region" description="Polar residues" evidence="1">
    <location>
        <begin position="1"/>
        <end position="16"/>
    </location>
</feature>
<protein>
    <submittedName>
        <fullName evidence="2">Uncharacterized protein</fullName>
    </submittedName>
</protein>
<feature type="compositionally biased region" description="Acidic residues" evidence="1">
    <location>
        <begin position="875"/>
        <end position="884"/>
    </location>
</feature>
<dbReference type="EMBL" id="JAKJXO020000017">
    <property type="protein sequence ID" value="KAL1594492.1"/>
    <property type="molecule type" value="Genomic_DNA"/>
</dbReference>
<feature type="region of interest" description="Disordered" evidence="1">
    <location>
        <begin position="492"/>
        <end position="828"/>
    </location>
</feature>
<feature type="compositionally biased region" description="Polar residues" evidence="1">
    <location>
        <begin position="684"/>
        <end position="702"/>
    </location>
</feature>